<feature type="transmembrane region" description="Helical" evidence="1">
    <location>
        <begin position="234"/>
        <end position="253"/>
    </location>
</feature>
<organism evidence="2 3">
    <name type="scientific">Pseudoxanthomonas daejeonensis</name>
    <dbReference type="NCBI Taxonomy" id="266062"/>
    <lineage>
        <taxon>Bacteria</taxon>
        <taxon>Pseudomonadati</taxon>
        <taxon>Pseudomonadota</taxon>
        <taxon>Gammaproteobacteria</taxon>
        <taxon>Lysobacterales</taxon>
        <taxon>Lysobacteraceae</taxon>
        <taxon>Pseudoxanthomonas</taxon>
    </lineage>
</organism>
<dbReference type="InterPro" id="IPR002798">
    <property type="entry name" value="SpoIIM-like"/>
</dbReference>
<sequence length="337" mass="36721">MKQEQFVARHQAEWDAFELWLKACGGVRVTARSRAAPIGLDDGDVPARYRRLCQQLALARRRGYSTPLLQRLQALMQQGHAVLYRAPPPRWHRAAEFLVAGFPQLVRSQAGCMTAALVLFALPLVTLFVLLQFRPELVHQVLDPGQIAQMEAMYDPADPRQALGRDSGSDWQMFGHYVMNNISIGLRTFAGGLLAGVGTILVLVFNGVSIGAVAGHLHAIGYGETFWRFVAGHAPLELTAIVIAGGAGLRLGLDLIAPGRYRRRDALVRAGRIGARLCLGVVVMLLLAAFVEAFWSSTHSIPAWAKYAFSAAMWTLVLGWLWRGGRGAASAEGDDAS</sequence>
<evidence type="ECO:0008006" key="4">
    <source>
        <dbReference type="Google" id="ProtNLM"/>
    </source>
</evidence>
<feature type="transmembrane region" description="Helical" evidence="1">
    <location>
        <begin position="189"/>
        <end position="214"/>
    </location>
</feature>
<proteinExistence type="predicted"/>
<dbReference type="Pfam" id="PF01944">
    <property type="entry name" value="SpoIIM"/>
    <property type="match status" value="1"/>
</dbReference>
<gene>
    <name evidence="2" type="ORF">CSC65_09805</name>
</gene>
<keyword evidence="1" id="KW-0812">Transmembrane</keyword>
<keyword evidence="1" id="KW-0472">Membrane</keyword>
<feature type="transmembrane region" description="Helical" evidence="1">
    <location>
        <begin position="113"/>
        <end position="131"/>
    </location>
</feature>
<accession>A0ABQ6Z6V7</accession>
<keyword evidence="1" id="KW-1133">Transmembrane helix</keyword>
<dbReference type="RefSeq" id="WP_162410407.1">
    <property type="nucleotide sequence ID" value="NZ_PDWN01000008.1"/>
</dbReference>
<comment type="caution">
    <text evidence="2">The sequence shown here is derived from an EMBL/GenBank/DDBJ whole genome shotgun (WGS) entry which is preliminary data.</text>
</comment>
<feature type="transmembrane region" description="Helical" evidence="1">
    <location>
        <begin position="301"/>
        <end position="322"/>
    </location>
</feature>
<reference evidence="2 3" key="1">
    <citation type="submission" date="2017-10" db="EMBL/GenBank/DDBJ databases">
        <title>Whole genome sequencing of members of genus Pseudoxanthomonas.</title>
        <authorList>
            <person name="Kumar S."/>
            <person name="Bansal K."/>
            <person name="Kaur A."/>
            <person name="Patil P."/>
            <person name="Sharma S."/>
            <person name="Patil P.B."/>
        </authorList>
    </citation>
    <scope>NUCLEOTIDE SEQUENCE [LARGE SCALE GENOMIC DNA]</scope>
    <source>
        <strain evidence="2 3">DSM 17801</strain>
    </source>
</reference>
<evidence type="ECO:0000256" key="1">
    <source>
        <dbReference type="SAM" id="Phobius"/>
    </source>
</evidence>
<dbReference type="PANTHER" id="PTHR35337">
    <property type="entry name" value="SLR1478 PROTEIN"/>
    <property type="match status" value="1"/>
</dbReference>
<protein>
    <recommendedName>
        <fullName evidence="4">Stage II sporulation protein M</fullName>
    </recommendedName>
</protein>
<name>A0ABQ6Z6V7_9GAMM</name>
<feature type="transmembrane region" description="Helical" evidence="1">
    <location>
        <begin position="273"/>
        <end position="295"/>
    </location>
</feature>
<dbReference type="Proteomes" id="UP000788419">
    <property type="component" value="Unassembled WGS sequence"/>
</dbReference>
<dbReference type="PANTHER" id="PTHR35337:SF1">
    <property type="entry name" value="SLR1478 PROTEIN"/>
    <property type="match status" value="1"/>
</dbReference>
<evidence type="ECO:0000313" key="3">
    <source>
        <dbReference type="Proteomes" id="UP000788419"/>
    </source>
</evidence>
<dbReference type="EMBL" id="PDWN01000008">
    <property type="protein sequence ID" value="KAF1694459.1"/>
    <property type="molecule type" value="Genomic_DNA"/>
</dbReference>
<evidence type="ECO:0000313" key="2">
    <source>
        <dbReference type="EMBL" id="KAF1694459.1"/>
    </source>
</evidence>
<keyword evidence="3" id="KW-1185">Reference proteome</keyword>